<feature type="region of interest" description="Disordered" evidence="1">
    <location>
        <begin position="696"/>
        <end position="741"/>
    </location>
</feature>
<keyword evidence="4" id="KW-1185">Reference proteome</keyword>
<dbReference type="InterPro" id="IPR006315">
    <property type="entry name" value="OM_autotransptr_brl_dom"/>
</dbReference>
<protein>
    <submittedName>
        <fullName evidence="3">Outer membrane autotransporter protein</fullName>
    </submittedName>
</protein>
<dbReference type="InterPro" id="IPR005546">
    <property type="entry name" value="Autotransporte_beta"/>
</dbReference>
<dbReference type="Gene3D" id="2.40.128.130">
    <property type="entry name" value="Autotransporter beta-domain"/>
    <property type="match status" value="1"/>
</dbReference>
<reference evidence="3 4" key="1">
    <citation type="submission" date="2023-07" db="EMBL/GenBank/DDBJ databases">
        <title>Comparative genomics of wheat-associated soil bacteria to identify genetic determinants of phenazine resistance.</title>
        <authorList>
            <person name="Mouncey N."/>
        </authorList>
    </citation>
    <scope>NUCLEOTIDE SEQUENCE [LARGE SCALE GENOMIC DNA]</scope>
    <source>
        <strain evidence="3 4">W4I11</strain>
    </source>
</reference>
<dbReference type="EMBL" id="JAUSZT010000003">
    <property type="protein sequence ID" value="MDQ0998323.1"/>
    <property type="molecule type" value="Genomic_DNA"/>
</dbReference>
<accession>A0ABU0SC48</accession>
<name>A0ABU0SC48_9HYPH</name>
<comment type="caution">
    <text evidence="3">The sequence shown here is derived from an EMBL/GenBank/DDBJ whole genome shotgun (WGS) entry which is preliminary data.</text>
</comment>
<dbReference type="SMART" id="SM00869">
    <property type="entry name" value="Autotransporter"/>
    <property type="match status" value="1"/>
</dbReference>
<sequence>MSTTRPKTLKRNLLSTTTLAHMRTGIVSGLTLSTLILGASFTPAQAQTQCVTTGTGSNAITNCTLASGADNWTSANGTNGAINGDLRVGTVNGVQADLLISGVKAYSRNGYIGQGGSRDNPYSGVVTVSGPGAEWNLTGDLLYIGGLGNTYGKGKLIIENGGKVDVNSLQLSSAIFDGSQGVLVVTGEGSILNANEFTGLDGSDAITDPISVLDKGKIITNTVSLNRQGGAALVSGAGSQWLNSGHMANRSGLRVENGGEVKTKSLLLESVSKVTGQGSLLHVDETFVQDADFGEGGTIISDGGRLEAANILVDVGSIGLESGGLVTTKSMRVTDLGSLSVAGDGSLLDIDGKLTAEGFVTVSDGGLVKTTSGMSLNSILFIGGGVKKDQNGNTVLADAKAAGRIDSETAIKFVNDPLSNNKLVFNHTNSGYMFSNTLTGGGQIDAYSGETIVTGDLSQFYTGNGGDGTINVDGKNAKLVIKSNMDTTNLDQDVGEQSQSKFAVKSGTLIVDGIAGRTYKTTSGADEFTRYSNDIQVWGAQSNNENADRDPTLFGRLGGSGTVGSVTLETNARIAPGNNSAGTLTVMGALEFQDGSVYEADVAGNGTSDKIVVKDIGPNAVIGLFRPSGVAQIGNNVNVEVNALDSATSYQNGQTYTILTAEKGIDGQFAQAVSKSAFLDVSLDQKANQVDLKIAVKSTGPGPGNPGEPGNPGGPGDPGGPTEPKPGEPGPGKPTQPGPINHIFQTVAQTDNQYNTAGALGSLAQSGPSLALFNRIASLSADNARVAYNQLSGEVHASTKTALINDSHQLRNAINDRIRAAFGDVAAVDVPVMGYGPDAKALAPADVPVMAAWGQAFGAWSETKSNGNASKLDQSTGGFVTGFDAALAESWRLGVMAGYSRSSFDMDGRGSSGDSDNYHVGVYGGGHWSAVSLRSGLGYSWHSIETSRTAAFSGFEEHLSADYDAATFQAFGELGYRIDTKRVAFEPFANLAHVRVKTDGFSETGGIAGLRAHSETTDTTFTTLGLRASAPFSLGATDVEIRGTLGWQHAFGDITPSSTLAFATGNAFSTAGVPIAEDTALVEAGVDFKLSHRATLGVSYTGQFGSGLTQNAVDAKLGVKF</sequence>
<evidence type="ECO:0000313" key="4">
    <source>
        <dbReference type="Proteomes" id="UP001237780"/>
    </source>
</evidence>
<feature type="compositionally biased region" description="Pro residues" evidence="1">
    <location>
        <begin position="721"/>
        <end position="737"/>
    </location>
</feature>
<evidence type="ECO:0000259" key="2">
    <source>
        <dbReference type="PROSITE" id="PS51208"/>
    </source>
</evidence>
<evidence type="ECO:0000313" key="3">
    <source>
        <dbReference type="EMBL" id="MDQ0998323.1"/>
    </source>
</evidence>
<dbReference type="InterPro" id="IPR036709">
    <property type="entry name" value="Autotransporte_beta_dom_sf"/>
</dbReference>
<dbReference type="RefSeq" id="WP_307283141.1">
    <property type="nucleotide sequence ID" value="NZ_JAUSZT010000003.1"/>
</dbReference>
<proteinExistence type="predicted"/>
<feature type="compositionally biased region" description="Gly residues" evidence="1">
    <location>
        <begin position="701"/>
        <end position="719"/>
    </location>
</feature>
<dbReference type="Pfam" id="PF03797">
    <property type="entry name" value="Autotransporter"/>
    <property type="match status" value="1"/>
</dbReference>
<dbReference type="SUPFAM" id="SSF103515">
    <property type="entry name" value="Autotransporter"/>
    <property type="match status" value="1"/>
</dbReference>
<dbReference type="NCBIfam" id="TIGR04393">
    <property type="entry name" value="rpt_T5SS_PEPC"/>
    <property type="match status" value="1"/>
</dbReference>
<dbReference type="Proteomes" id="UP001237780">
    <property type="component" value="Unassembled WGS sequence"/>
</dbReference>
<organism evidence="3 4">
    <name type="scientific">Phyllobacterium ifriqiyense</name>
    <dbReference type="NCBI Taxonomy" id="314238"/>
    <lineage>
        <taxon>Bacteria</taxon>
        <taxon>Pseudomonadati</taxon>
        <taxon>Pseudomonadota</taxon>
        <taxon>Alphaproteobacteria</taxon>
        <taxon>Hyphomicrobiales</taxon>
        <taxon>Phyllobacteriaceae</taxon>
        <taxon>Phyllobacterium</taxon>
    </lineage>
</organism>
<feature type="domain" description="Autotransporter" evidence="2">
    <location>
        <begin position="845"/>
        <end position="1121"/>
    </location>
</feature>
<evidence type="ECO:0000256" key="1">
    <source>
        <dbReference type="SAM" id="MobiDB-lite"/>
    </source>
</evidence>
<dbReference type="PROSITE" id="PS51208">
    <property type="entry name" value="AUTOTRANSPORTER"/>
    <property type="match status" value="1"/>
</dbReference>
<gene>
    <name evidence="3" type="ORF">QFZ34_003505</name>
</gene>
<dbReference type="NCBIfam" id="TIGR01414">
    <property type="entry name" value="autotrans_barl"/>
    <property type="match status" value="1"/>
</dbReference>
<dbReference type="InterPro" id="IPR030895">
    <property type="entry name" value="T5SS_PEPC_rpt"/>
</dbReference>